<accession>Q1H4C1</accession>
<feature type="transmembrane region" description="Helical" evidence="1">
    <location>
        <begin position="78"/>
        <end position="96"/>
    </location>
</feature>
<evidence type="ECO:0000256" key="1">
    <source>
        <dbReference type="SAM" id="Phobius"/>
    </source>
</evidence>
<evidence type="ECO:0008006" key="4">
    <source>
        <dbReference type="Google" id="ProtNLM"/>
    </source>
</evidence>
<dbReference type="HOGENOM" id="CLU_2246838_0_0_4"/>
<reference evidence="2 3" key="1">
    <citation type="submission" date="2006-03" db="EMBL/GenBank/DDBJ databases">
        <title>Complete sequence of Methylobacillus flagellatus KT.</title>
        <authorList>
            <consortium name="US DOE Joint Genome Institute"/>
            <person name="Copeland A."/>
            <person name="Lucas S."/>
            <person name="Lapidus A."/>
            <person name="Barry K."/>
            <person name="Detter J.C."/>
            <person name="Glavina del Rio T."/>
            <person name="Hammon N."/>
            <person name="Israni S."/>
            <person name="Dalin E."/>
            <person name="Tice H."/>
            <person name="Pitluck S."/>
            <person name="Brettin T."/>
            <person name="Bruce D."/>
            <person name="Han C."/>
            <person name="Tapia R."/>
            <person name="Saunders E."/>
            <person name="Gilna P."/>
            <person name="Schmutz J."/>
            <person name="Larimer F."/>
            <person name="Land M."/>
            <person name="Kyrpides N."/>
            <person name="Anderson I."/>
            <person name="Richardson P."/>
        </authorList>
    </citation>
    <scope>NUCLEOTIDE SEQUENCE [LARGE SCALE GENOMIC DNA]</scope>
    <source>
        <strain evidence="3">KT / ATCC 51484 / DSM 6875</strain>
    </source>
</reference>
<gene>
    <name evidence="2" type="ordered locus">Mfla_0395</name>
</gene>
<evidence type="ECO:0000313" key="2">
    <source>
        <dbReference type="EMBL" id="ABE48666.1"/>
    </source>
</evidence>
<dbReference type="KEGG" id="mfa:Mfla_0395"/>
<keyword evidence="1" id="KW-0472">Membrane</keyword>
<name>Q1H4C1_METFK</name>
<protein>
    <recommendedName>
        <fullName evidence="4">Transmembrane protein</fullName>
    </recommendedName>
</protein>
<keyword evidence="1" id="KW-1133">Transmembrane helix</keyword>
<organism evidence="2 3">
    <name type="scientific">Methylobacillus flagellatus (strain ATCC 51484 / DSM 6875 / VKM B-1610 / KT)</name>
    <dbReference type="NCBI Taxonomy" id="265072"/>
    <lineage>
        <taxon>Bacteria</taxon>
        <taxon>Pseudomonadati</taxon>
        <taxon>Pseudomonadota</taxon>
        <taxon>Betaproteobacteria</taxon>
        <taxon>Nitrosomonadales</taxon>
        <taxon>Methylophilaceae</taxon>
        <taxon>Methylobacillus</taxon>
    </lineage>
</organism>
<proteinExistence type="predicted"/>
<dbReference type="AlphaFoldDB" id="Q1H4C1"/>
<feature type="transmembrane region" description="Helical" evidence="1">
    <location>
        <begin position="45"/>
        <end position="66"/>
    </location>
</feature>
<evidence type="ECO:0000313" key="3">
    <source>
        <dbReference type="Proteomes" id="UP000002440"/>
    </source>
</evidence>
<sequence>MAKGCAIYHNHARDSAELPKRINMIQAKIIGSGDIVMRINTIRNICFTICILCILASLLLGVAMIWDWVQDSDFIHKSFMTLGALFVASLLTLSVAKKLGVGGD</sequence>
<dbReference type="Proteomes" id="UP000002440">
    <property type="component" value="Chromosome"/>
</dbReference>
<keyword evidence="1" id="KW-0812">Transmembrane</keyword>
<dbReference type="EMBL" id="CP000284">
    <property type="protein sequence ID" value="ABE48666.1"/>
    <property type="molecule type" value="Genomic_DNA"/>
</dbReference>
<keyword evidence="3" id="KW-1185">Reference proteome</keyword>